<proteinExistence type="predicted"/>
<dbReference type="InParanoid" id="A0A0D0DBD1"/>
<evidence type="ECO:0000313" key="1">
    <source>
        <dbReference type="EMBL" id="KIK77914.1"/>
    </source>
</evidence>
<reference evidence="1 2" key="1">
    <citation type="submission" date="2014-04" db="EMBL/GenBank/DDBJ databases">
        <authorList>
            <consortium name="DOE Joint Genome Institute"/>
            <person name="Kuo A."/>
            <person name="Kohler A."/>
            <person name="Jargeat P."/>
            <person name="Nagy L.G."/>
            <person name="Floudas D."/>
            <person name="Copeland A."/>
            <person name="Barry K.W."/>
            <person name="Cichocki N."/>
            <person name="Veneault-Fourrey C."/>
            <person name="LaButti K."/>
            <person name="Lindquist E.A."/>
            <person name="Lipzen A."/>
            <person name="Lundell T."/>
            <person name="Morin E."/>
            <person name="Murat C."/>
            <person name="Sun H."/>
            <person name="Tunlid A."/>
            <person name="Henrissat B."/>
            <person name="Grigoriev I.V."/>
            <person name="Hibbett D.S."/>
            <person name="Martin F."/>
            <person name="Nordberg H.P."/>
            <person name="Cantor M.N."/>
            <person name="Hua S.X."/>
        </authorList>
    </citation>
    <scope>NUCLEOTIDE SEQUENCE [LARGE SCALE GENOMIC DNA]</scope>
    <source>
        <strain evidence="1 2">Ve08.2h10</strain>
    </source>
</reference>
<reference evidence="2" key="2">
    <citation type="submission" date="2015-01" db="EMBL/GenBank/DDBJ databases">
        <title>Evolutionary Origins and Diversification of the Mycorrhizal Mutualists.</title>
        <authorList>
            <consortium name="DOE Joint Genome Institute"/>
            <consortium name="Mycorrhizal Genomics Consortium"/>
            <person name="Kohler A."/>
            <person name="Kuo A."/>
            <person name="Nagy L.G."/>
            <person name="Floudas D."/>
            <person name="Copeland A."/>
            <person name="Barry K.W."/>
            <person name="Cichocki N."/>
            <person name="Veneault-Fourrey C."/>
            <person name="LaButti K."/>
            <person name="Lindquist E.A."/>
            <person name="Lipzen A."/>
            <person name="Lundell T."/>
            <person name="Morin E."/>
            <person name="Murat C."/>
            <person name="Riley R."/>
            <person name="Ohm R."/>
            <person name="Sun H."/>
            <person name="Tunlid A."/>
            <person name="Henrissat B."/>
            <person name="Grigoriev I.V."/>
            <person name="Hibbett D.S."/>
            <person name="Martin F."/>
        </authorList>
    </citation>
    <scope>NUCLEOTIDE SEQUENCE [LARGE SCALE GENOMIC DNA]</scope>
    <source>
        <strain evidence="2">Ve08.2h10</strain>
    </source>
</reference>
<keyword evidence="2" id="KW-1185">Reference proteome</keyword>
<dbReference type="AlphaFoldDB" id="A0A0D0DBD1"/>
<dbReference type="EMBL" id="KN826783">
    <property type="protein sequence ID" value="KIK77914.1"/>
    <property type="molecule type" value="Genomic_DNA"/>
</dbReference>
<dbReference type="HOGENOM" id="CLU_2997090_0_0_1"/>
<sequence length="57" mass="6374">MDTVVFSIIDRTAFDNSQVITTIMTAPDSSLYRLGQSAWPPSMRAYQVLAASRAYMQ</sequence>
<name>A0A0D0DBD1_9AGAM</name>
<dbReference type="Proteomes" id="UP000054538">
    <property type="component" value="Unassembled WGS sequence"/>
</dbReference>
<organism evidence="1 2">
    <name type="scientific">Paxillus rubicundulus Ve08.2h10</name>
    <dbReference type="NCBI Taxonomy" id="930991"/>
    <lineage>
        <taxon>Eukaryota</taxon>
        <taxon>Fungi</taxon>
        <taxon>Dikarya</taxon>
        <taxon>Basidiomycota</taxon>
        <taxon>Agaricomycotina</taxon>
        <taxon>Agaricomycetes</taxon>
        <taxon>Agaricomycetidae</taxon>
        <taxon>Boletales</taxon>
        <taxon>Paxilineae</taxon>
        <taxon>Paxillaceae</taxon>
        <taxon>Paxillus</taxon>
    </lineage>
</organism>
<protein>
    <submittedName>
        <fullName evidence="1">Unplaced genomic scaffold scaffold_1961, whole genome shotgun sequence</fullName>
    </submittedName>
</protein>
<accession>A0A0D0DBD1</accession>
<gene>
    <name evidence="1" type="ORF">PAXRUDRAFT_834809</name>
</gene>
<evidence type="ECO:0000313" key="2">
    <source>
        <dbReference type="Proteomes" id="UP000054538"/>
    </source>
</evidence>